<feature type="non-terminal residue" evidence="1">
    <location>
        <position position="33"/>
    </location>
</feature>
<sequence>AEKQDVYLCDIIDSGPVAYGFLSGVWTSTMITR</sequence>
<proteinExistence type="predicted"/>
<dbReference type="AlphaFoldDB" id="X1R372"/>
<evidence type="ECO:0000313" key="1">
    <source>
        <dbReference type="EMBL" id="GAI74968.1"/>
    </source>
</evidence>
<protein>
    <submittedName>
        <fullName evidence="1">Uncharacterized protein</fullName>
    </submittedName>
</protein>
<name>X1R372_9ZZZZ</name>
<organism evidence="1">
    <name type="scientific">marine sediment metagenome</name>
    <dbReference type="NCBI Taxonomy" id="412755"/>
    <lineage>
        <taxon>unclassified sequences</taxon>
        <taxon>metagenomes</taxon>
        <taxon>ecological metagenomes</taxon>
    </lineage>
</organism>
<dbReference type="EMBL" id="BARW01014365">
    <property type="protein sequence ID" value="GAI74968.1"/>
    <property type="molecule type" value="Genomic_DNA"/>
</dbReference>
<gene>
    <name evidence="1" type="ORF">S12H4_25514</name>
</gene>
<feature type="non-terminal residue" evidence="1">
    <location>
        <position position="1"/>
    </location>
</feature>
<comment type="caution">
    <text evidence="1">The sequence shown here is derived from an EMBL/GenBank/DDBJ whole genome shotgun (WGS) entry which is preliminary data.</text>
</comment>
<accession>X1R372</accession>
<reference evidence="1" key="1">
    <citation type="journal article" date="2014" name="Front. Microbiol.">
        <title>High frequency of phylogenetically diverse reductive dehalogenase-homologous genes in deep subseafloor sedimentary metagenomes.</title>
        <authorList>
            <person name="Kawai M."/>
            <person name="Futagami T."/>
            <person name="Toyoda A."/>
            <person name="Takaki Y."/>
            <person name="Nishi S."/>
            <person name="Hori S."/>
            <person name="Arai W."/>
            <person name="Tsubouchi T."/>
            <person name="Morono Y."/>
            <person name="Uchiyama I."/>
            <person name="Ito T."/>
            <person name="Fujiyama A."/>
            <person name="Inagaki F."/>
            <person name="Takami H."/>
        </authorList>
    </citation>
    <scope>NUCLEOTIDE SEQUENCE</scope>
    <source>
        <strain evidence="1">Expedition CK06-06</strain>
    </source>
</reference>